<evidence type="ECO:0000313" key="1">
    <source>
        <dbReference type="EMBL" id="GAF75444.1"/>
    </source>
</evidence>
<comment type="caution">
    <text evidence="1">The sequence shown here is derived from an EMBL/GenBank/DDBJ whole genome shotgun (WGS) entry which is preliminary data.</text>
</comment>
<dbReference type="GO" id="GO:0016799">
    <property type="term" value="F:hydrolase activity, hydrolyzing N-glycosyl compounds"/>
    <property type="evidence" value="ECO:0007669"/>
    <property type="project" value="TreeGrafter"/>
</dbReference>
<accession>X0S343</accession>
<dbReference type="InterPro" id="IPR005269">
    <property type="entry name" value="LOG"/>
</dbReference>
<dbReference type="GO" id="GO:0009691">
    <property type="term" value="P:cytokinin biosynthetic process"/>
    <property type="evidence" value="ECO:0007669"/>
    <property type="project" value="InterPro"/>
</dbReference>
<dbReference type="PANTHER" id="PTHR31223:SF70">
    <property type="entry name" value="LOG FAMILY PROTEIN YJL055W"/>
    <property type="match status" value="1"/>
</dbReference>
<sequence>MGQIVTRVNRDNGKIIGVIPRFMKEENWHHENIKKMIVVNSMHERKETILNQSEALIAFPGGCGTVEELLEAITWKQLGLYNGPIIILNTKGYYDPLLTFLEKMINESFLREVHRNMWSVIEKPSEIMSAIKKSPPWSVKARTFAAVK</sequence>
<protein>
    <recommendedName>
        <fullName evidence="2">Cytokinin riboside 5'-monophosphate phosphoribohydrolase</fullName>
    </recommendedName>
</protein>
<dbReference type="Gene3D" id="3.40.50.450">
    <property type="match status" value="1"/>
</dbReference>
<dbReference type="PANTHER" id="PTHR31223">
    <property type="entry name" value="LOG FAMILY PROTEIN YJL055W"/>
    <property type="match status" value="1"/>
</dbReference>
<dbReference type="Pfam" id="PF03641">
    <property type="entry name" value="Lysine_decarbox"/>
    <property type="match status" value="1"/>
</dbReference>
<reference evidence="1" key="1">
    <citation type="journal article" date="2014" name="Front. Microbiol.">
        <title>High frequency of phylogenetically diverse reductive dehalogenase-homologous genes in deep subseafloor sedimentary metagenomes.</title>
        <authorList>
            <person name="Kawai M."/>
            <person name="Futagami T."/>
            <person name="Toyoda A."/>
            <person name="Takaki Y."/>
            <person name="Nishi S."/>
            <person name="Hori S."/>
            <person name="Arai W."/>
            <person name="Tsubouchi T."/>
            <person name="Morono Y."/>
            <person name="Uchiyama I."/>
            <person name="Ito T."/>
            <person name="Fujiyama A."/>
            <person name="Inagaki F."/>
            <person name="Takami H."/>
        </authorList>
    </citation>
    <scope>NUCLEOTIDE SEQUENCE</scope>
    <source>
        <strain evidence="1">Expedition CK06-06</strain>
    </source>
</reference>
<dbReference type="InterPro" id="IPR031100">
    <property type="entry name" value="LOG_fam"/>
</dbReference>
<dbReference type="GO" id="GO:0005829">
    <property type="term" value="C:cytosol"/>
    <property type="evidence" value="ECO:0007669"/>
    <property type="project" value="TreeGrafter"/>
</dbReference>
<dbReference type="EMBL" id="BARS01004261">
    <property type="protein sequence ID" value="GAF75444.1"/>
    <property type="molecule type" value="Genomic_DNA"/>
</dbReference>
<proteinExistence type="predicted"/>
<dbReference type="NCBIfam" id="TIGR00730">
    <property type="entry name" value="Rossman fold protein, TIGR00730 family"/>
    <property type="match status" value="1"/>
</dbReference>
<dbReference type="SUPFAM" id="SSF102405">
    <property type="entry name" value="MCP/YpsA-like"/>
    <property type="match status" value="1"/>
</dbReference>
<dbReference type="AlphaFoldDB" id="X0S343"/>
<evidence type="ECO:0008006" key="2">
    <source>
        <dbReference type="Google" id="ProtNLM"/>
    </source>
</evidence>
<organism evidence="1">
    <name type="scientific">marine sediment metagenome</name>
    <dbReference type="NCBI Taxonomy" id="412755"/>
    <lineage>
        <taxon>unclassified sequences</taxon>
        <taxon>metagenomes</taxon>
        <taxon>ecological metagenomes</taxon>
    </lineage>
</organism>
<name>X0S343_9ZZZZ</name>
<gene>
    <name evidence="1" type="ORF">S01H1_08299</name>
</gene>